<comment type="caution">
    <text evidence="2">The sequence shown here is derived from an EMBL/GenBank/DDBJ whole genome shotgun (WGS) entry which is preliminary data.</text>
</comment>
<feature type="chain" id="PRO_5029529567" description="Outer membrane protein beta-barrel domain-containing protein" evidence="1">
    <location>
        <begin position="31"/>
        <end position="229"/>
    </location>
</feature>
<dbReference type="Proteomes" id="UP000441336">
    <property type="component" value="Unassembled WGS sequence"/>
</dbReference>
<dbReference type="EMBL" id="WQKZ01000007">
    <property type="protein sequence ID" value="MVN78848.1"/>
    <property type="molecule type" value="Genomic_DNA"/>
</dbReference>
<feature type="signal peptide" evidence="1">
    <location>
        <begin position="1"/>
        <end position="30"/>
    </location>
</feature>
<dbReference type="RefSeq" id="WP_157569366.1">
    <property type="nucleotide sequence ID" value="NZ_WQKZ01000007.1"/>
</dbReference>
<evidence type="ECO:0008006" key="4">
    <source>
        <dbReference type="Google" id="ProtNLM"/>
    </source>
</evidence>
<keyword evidence="1" id="KW-0732">Signal</keyword>
<organism evidence="2 3">
    <name type="scientific">Hymenobacter ginkgonis</name>
    <dbReference type="NCBI Taxonomy" id="2682976"/>
    <lineage>
        <taxon>Bacteria</taxon>
        <taxon>Pseudomonadati</taxon>
        <taxon>Bacteroidota</taxon>
        <taxon>Cytophagia</taxon>
        <taxon>Cytophagales</taxon>
        <taxon>Hymenobacteraceae</taxon>
        <taxon>Hymenobacter</taxon>
    </lineage>
</organism>
<sequence>MPYLYLLTTFRTWLPRLLLLASAGPLLAQAQSVPPPTRWTPSLYFDNRNPFEQTAAVRVIGLNLGVVPPGKKYRIGISGYTLRRNYGEYYATKGRGRGQNQQAGMAMPDLSLLYFTPSFTYLLVRRRFFEVSIPLDVGIGRSHYTVTDAQDQLITDTRDTFVPAEAGVGLLLKPTRWVGVSGGVGYRVSLTRESFENDFNGWYYCYRLNLFVGTIWADLRRRSGRAAQP</sequence>
<evidence type="ECO:0000256" key="1">
    <source>
        <dbReference type="SAM" id="SignalP"/>
    </source>
</evidence>
<protein>
    <recommendedName>
        <fullName evidence="4">Outer membrane protein beta-barrel domain-containing protein</fullName>
    </recommendedName>
</protein>
<gene>
    <name evidence="2" type="ORF">GO988_21160</name>
</gene>
<evidence type="ECO:0000313" key="3">
    <source>
        <dbReference type="Proteomes" id="UP000441336"/>
    </source>
</evidence>
<accession>A0A7K1TKA4</accession>
<evidence type="ECO:0000313" key="2">
    <source>
        <dbReference type="EMBL" id="MVN78848.1"/>
    </source>
</evidence>
<reference evidence="2 3" key="1">
    <citation type="submission" date="2019-12" db="EMBL/GenBank/DDBJ databases">
        <title>Hymenobacter sp. HMF4947 Genome sequencing and assembly.</title>
        <authorList>
            <person name="Kang H."/>
            <person name="Cha I."/>
            <person name="Kim H."/>
            <person name="Joh K."/>
        </authorList>
    </citation>
    <scope>NUCLEOTIDE SEQUENCE [LARGE SCALE GENOMIC DNA]</scope>
    <source>
        <strain evidence="2 3">HMF4947</strain>
    </source>
</reference>
<proteinExistence type="predicted"/>
<keyword evidence="3" id="KW-1185">Reference proteome</keyword>
<name>A0A7K1TKA4_9BACT</name>
<dbReference type="AlphaFoldDB" id="A0A7K1TKA4"/>